<evidence type="ECO:0000259" key="2">
    <source>
        <dbReference type="Pfam" id="PF13439"/>
    </source>
</evidence>
<organism evidence="3 4">
    <name type="scientific">Algimonas arctica</name>
    <dbReference type="NCBI Taxonomy" id="1479486"/>
    <lineage>
        <taxon>Bacteria</taxon>
        <taxon>Pseudomonadati</taxon>
        <taxon>Pseudomonadota</taxon>
        <taxon>Alphaproteobacteria</taxon>
        <taxon>Maricaulales</taxon>
        <taxon>Robiginitomaculaceae</taxon>
        <taxon>Algimonas</taxon>
    </lineage>
</organism>
<dbReference type="SUPFAM" id="SSF53756">
    <property type="entry name" value="UDP-Glycosyltransferase/glycogen phosphorylase"/>
    <property type="match status" value="1"/>
</dbReference>
<evidence type="ECO:0000259" key="1">
    <source>
        <dbReference type="Pfam" id="PF00534"/>
    </source>
</evidence>
<dbReference type="GO" id="GO:0016757">
    <property type="term" value="F:glycosyltransferase activity"/>
    <property type="evidence" value="ECO:0007669"/>
    <property type="project" value="InterPro"/>
</dbReference>
<keyword evidence="4" id="KW-1185">Reference proteome</keyword>
<reference evidence="3" key="1">
    <citation type="journal article" date="2014" name="Int. J. Syst. Evol. Microbiol.">
        <title>Complete genome sequence of Corynebacterium casei LMG S-19264T (=DSM 44701T), isolated from a smear-ripened cheese.</title>
        <authorList>
            <consortium name="US DOE Joint Genome Institute (JGI-PGF)"/>
            <person name="Walter F."/>
            <person name="Albersmeier A."/>
            <person name="Kalinowski J."/>
            <person name="Ruckert C."/>
        </authorList>
    </citation>
    <scope>NUCLEOTIDE SEQUENCE</scope>
    <source>
        <strain evidence="3">KCTC 32513</strain>
    </source>
</reference>
<evidence type="ECO:0000313" key="4">
    <source>
        <dbReference type="Proteomes" id="UP000634004"/>
    </source>
</evidence>
<reference evidence="3" key="2">
    <citation type="submission" date="2020-09" db="EMBL/GenBank/DDBJ databases">
        <authorList>
            <person name="Sun Q."/>
            <person name="Kim S."/>
        </authorList>
    </citation>
    <scope>NUCLEOTIDE SEQUENCE</scope>
    <source>
        <strain evidence="3">KCTC 32513</strain>
    </source>
</reference>
<dbReference type="Proteomes" id="UP000634004">
    <property type="component" value="Unassembled WGS sequence"/>
</dbReference>
<dbReference type="EMBL" id="BMZH01000001">
    <property type="protein sequence ID" value="GHA83644.1"/>
    <property type="molecule type" value="Genomic_DNA"/>
</dbReference>
<dbReference type="InterPro" id="IPR001296">
    <property type="entry name" value="Glyco_trans_1"/>
</dbReference>
<dbReference type="AlphaFoldDB" id="A0A8J3G141"/>
<feature type="domain" description="Glycosyltransferase subfamily 4-like N-terminal" evidence="2">
    <location>
        <begin position="4"/>
        <end position="142"/>
    </location>
</feature>
<protein>
    <submittedName>
        <fullName evidence="3">Glycosyl transferase</fullName>
    </submittedName>
</protein>
<dbReference type="Pfam" id="PF13439">
    <property type="entry name" value="Glyco_transf_4"/>
    <property type="match status" value="1"/>
</dbReference>
<proteinExistence type="predicted"/>
<keyword evidence="3" id="KW-0808">Transferase</keyword>
<evidence type="ECO:0000313" key="3">
    <source>
        <dbReference type="EMBL" id="GHA83644.1"/>
    </source>
</evidence>
<dbReference type="InterPro" id="IPR028098">
    <property type="entry name" value="Glyco_trans_4-like_N"/>
</dbReference>
<gene>
    <name evidence="3" type="ORF">GCM10009069_03680</name>
</gene>
<sequence>MPRIVEGLRTHGIETTVYALSMRDGLAIKRLEAAGVDWVCAPYAKTAHIKAARWLKKELERNPPDAIWTSLTQATLLGQRVGKRLKIPVISWQHNAFLKPINRWLLRRQCRLSKFWVADSQSVLDFAVENIGLSPSDIRILPLYVANPSAPQATSVSDGMFRWVSVGRLHPNKNHAALIEALAPLKMRSDWSLEIAGDGAERAQLEDSIARFGLSAHITLKGHLENIPRFLATAHGYVQPSRNEGLCIAAHEAMTAGLPCVVTATGQMPQTLYGSPAVVPIGDAAAVVSQMMAIMDDPALRQHLATLSRDRVLLNFAPERFDEALADIATRLTAFV</sequence>
<name>A0A8J3G141_9PROT</name>
<comment type="caution">
    <text evidence="3">The sequence shown here is derived from an EMBL/GenBank/DDBJ whole genome shotgun (WGS) entry which is preliminary data.</text>
</comment>
<feature type="domain" description="Glycosyl transferase family 1" evidence="1">
    <location>
        <begin position="163"/>
        <end position="306"/>
    </location>
</feature>
<dbReference type="PANTHER" id="PTHR12526">
    <property type="entry name" value="GLYCOSYLTRANSFERASE"/>
    <property type="match status" value="1"/>
</dbReference>
<accession>A0A8J3G141</accession>
<dbReference type="Pfam" id="PF00534">
    <property type="entry name" value="Glycos_transf_1"/>
    <property type="match status" value="1"/>
</dbReference>
<dbReference type="Gene3D" id="3.40.50.2000">
    <property type="entry name" value="Glycogen Phosphorylase B"/>
    <property type="match status" value="2"/>
</dbReference>